<dbReference type="GO" id="GO:0032131">
    <property type="term" value="F:alkylated DNA binding"/>
    <property type="evidence" value="ECO:0007669"/>
    <property type="project" value="TreeGrafter"/>
</dbReference>
<reference evidence="6 7" key="1">
    <citation type="submission" date="2019-09" db="EMBL/GenBank/DDBJ databases">
        <title>Segnochrobactrum spirostomi gen. nov., sp. nov., isolated from the ciliate Spirostomum cf. yagiui and description of a novel family, Segnochrobactraceae fam. nov. within the order Rhizobiales of the class Alphaproteobacteria.</title>
        <authorList>
            <person name="Akter S."/>
            <person name="Shazib S.U.A."/>
            <person name="Shin M.K."/>
        </authorList>
    </citation>
    <scope>NUCLEOTIDE SEQUENCE [LARGE SCALE GENOMIC DNA]</scope>
    <source>
        <strain evidence="6 7">Sp-1</strain>
    </source>
</reference>
<dbReference type="RefSeq" id="WP_153480169.1">
    <property type="nucleotide sequence ID" value="NZ_VWNA01000001.1"/>
</dbReference>
<name>A0A6A7Y2A1_9HYPH</name>
<sequence>MPAPLPIIDTDADVARGLAELLILDPRLVPIADAAGPLPLRRLAPGFAGLARIVVGQQLSTASAAAIWRRLEAAGGDRAEGYAALDEPTLRACGLSTAKIATLGPIAAAEQAGDLDLAGLATVPDAEARATLARFRGIGPWTADVFLLFCVGHADVFPVGDLALRIAVGDALDAPLRDDPRAVAAIAARWSPWRSIAARLFWAFYRARRPGRDGLPIDAAAATPR</sequence>
<comment type="catalytic activity">
    <reaction evidence="1">
        <text>Hydrolysis of alkylated DNA, releasing 3-methyladenine, 3-methylguanine, 7-methylguanine and 7-methyladenine.</text>
        <dbReference type="EC" id="3.2.2.21"/>
    </reaction>
</comment>
<gene>
    <name evidence="6" type="ORF">F0357_09395</name>
</gene>
<dbReference type="Pfam" id="PF00730">
    <property type="entry name" value="HhH-GPD"/>
    <property type="match status" value="1"/>
</dbReference>
<dbReference type="SUPFAM" id="SSF48150">
    <property type="entry name" value="DNA-glycosylase"/>
    <property type="match status" value="1"/>
</dbReference>
<dbReference type="InterPro" id="IPR051912">
    <property type="entry name" value="Alkylbase_DNA_Glycosylase/TA"/>
</dbReference>
<dbReference type="GO" id="GO:0008725">
    <property type="term" value="F:DNA-3-methyladenine glycosylase activity"/>
    <property type="evidence" value="ECO:0007669"/>
    <property type="project" value="TreeGrafter"/>
</dbReference>
<evidence type="ECO:0000313" key="6">
    <source>
        <dbReference type="EMBL" id="MQT12856.1"/>
    </source>
</evidence>
<evidence type="ECO:0000313" key="7">
    <source>
        <dbReference type="Proteomes" id="UP000332515"/>
    </source>
</evidence>
<dbReference type="SMART" id="SM00478">
    <property type="entry name" value="ENDO3c"/>
    <property type="match status" value="1"/>
</dbReference>
<feature type="domain" description="HhH-GPD" evidence="5">
    <location>
        <begin position="55"/>
        <end position="205"/>
    </location>
</feature>
<organism evidence="6 7">
    <name type="scientific">Segnochrobactrum spirostomi</name>
    <dbReference type="NCBI Taxonomy" id="2608987"/>
    <lineage>
        <taxon>Bacteria</taxon>
        <taxon>Pseudomonadati</taxon>
        <taxon>Pseudomonadota</taxon>
        <taxon>Alphaproteobacteria</taxon>
        <taxon>Hyphomicrobiales</taxon>
        <taxon>Segnochrobactraceae</taxon>
        <taxon>Segnochrobactrum</taxon>
    </lineage>
</organism>
<dbReference type="PANTHER" id="PTHR43003:SF13">
    <property type="entry name" value="DNA-3-METHYLADENINE GLYCOSYLASE 2"/>
    <property type="match status" value="1"/>
</dbReference>
<keyword evidence="7" id="KW-1185">Reference proteome</keyword>
<keyword evidence="4" id="KW-0234">DNA repair</keyword>
<dbReference type="CDD" id="cd00056">
    <property type="entry name" value="ENDO3c"/>
    <property type="match status" value="1"/>
</dbReference>
<proteinExistence type="predicted"/>
<dbReference type="Gene3D" id="1.10.1670.40">
    <property type="match status" value="1"/>
</dbReference>
<dbReference type="EMBL" id="VWNA01000001">
    <property type="protein sequence ID" value="MQT12856.1"/>
    <property type="molecule type" value="Genomic_DNA"/>
</dbReference>
<dbReference type="AlphaFoldDB" id="A0A6A7Y2A1"/>
<dbReference type="Proteomes" id="UP000332515">
    <property type="component" value="Unassembled WGS sequence"/>
</dbReference>
<protein>
    <recommendedName>
        <fullName evidence="2">DNA-3-methyladenine glycosylase II</fullName>
        <ecNumber evidence="2">3.2.2.21</ecNumber>
    </recommendedName>
</protein>
<evidence type="ECO:0000256" key="4">
    <source>
        <dbReference type="ARBA" id="ARBA00023204"/>
    </source>
</evidence>
<evidence type="ECO:0000256" key="3">
    <source>
        <dbReference type="ARBA" id="ARBA00022763"/>
    </source>
</evidence>
<dbReference type="GO" id="GO:0032993">
    <property type="term" value="C:protein-DNA complex"/>
    <property type="evidence" value="ECO:0007669"/>
    <property type="project" value="TreeGrafter"/>
</dbReference>
<evidence type="ECO:0000256" key="1">
    <source>
        <dbReference type="ARBA" id="ARBA00000086"/>
    </source>
</evidence>
<accession>A0A6A7Y2A1</accession>
<dbReference type="GO" id="GO:0006285">
    <property type="term" value="P:base-excision repair, AP site formation"/>
    <property type="evidence" value="ECO:0007669"/>
    <property type="project" value="TreeGrafter"/>
</dbReference>
<dbReference type="Gene3D" id="1.10.340.30">
    <property type="entry name" value="Hypothetical protein, domain 2"/>
    <property type="match status" value="1"/>
</dbReference>
<keyword evidence="3" id="KW-0227">DNA damage</keyword>
<dbReference type="InterPro" id="IPR003265">
    <property type="entry name" value="HhH-GPD_domain"/>
</dbReference>
<dbReference type="GO" id="GO:0006307">
    <property type="term" value="P:DNA alkylation repair"/>
    <property type="evidence" value="ECO:0007669"/>
    <property type="project" value="TreeGrafter"/>
</dbReference>
<dbReference type="GO" id="GO:0005737">
    <property type="term" value="C:cytoplasm"/>
    <property type="evidence" value="ECO:0007669"/>
    <property type="project" value="TreeGrafter"/>
</dbReference>
<evidence type="ECO:0000259" key="5">
    <source>
        <dbReference type="SMART" id="SM00478"/>
    </source>
</evidence>
<evidence type="ECO:0000256" key="2">
    <source>
        <dbReference type="ARBA" id="ARBA00012000"/>
    </source>
</evidence>
<dbReference type="GO" id="GO:0043916">
    <property type="term" value="F:DNA-7-methylguanine glycosylase activity"/>
    <property type="evidence" value="ECO:0007669"/>
    <property type="project" value="TreeGrafter"/>
</dbReference>
<dbReference type="InterPro" id="IPR011257">
    <property type="entry name" value="DNA_glycosylase"/>
</dbReference>
<comment type="caution">
    <text evidence="6">The sequence shown here is derived from an EMBL/GenBank/DDBJ whole genome shotgun (WGS) entry which is preliminary data.</text>
</comment>
<dbReference type="PANTHER" id="PTHR43003">
    <property type="entry name" value="DNA-3-METHYLADENINE GLYCOSYLASE"/>
    <property type="match status" value="1"/>
</dbReference>
<dbReference type="EC" id="3.2.2.21" evidence="2"/>